<dbReference type="Gene3D" id="3.90.1210.10">
    <property type="entry name" value="Antifreeze-like/N-acetylneuraminic acid synthase C-terminal domain"/>
    <property type="match status" value="1"/>
</dbReference>
<comment type="similarity">
    <text evidence="4">Belongs to the FlgA family.</text>
</comment>
<dbReference type="CDD" id="cd11614">
    <property type="entry name" value="SAF_CpaB_FlgA_like"/>
    <property type="match status" value="1"/>
</dbReference>
<reference evidence="6" key="2">
    <citation type="submission" date="2020-09" db="EMBL/GenBank/DDBJ databases">
        <authorList>
            <person name="Sun Q."/>
            <person name="Kim S."/>
        </authorList>
    </citation>
    <scope>NUCLEOTIDE SEQUENCE</scope>
    <source>
        <strain evidence="6">KCTC 32182</strain>
    </source>
</reference>
<dbReference type="InterPro" id="IPR017585">
    <property type="entry name" value="SAF_FlgA"/>
</dbReference>
<dbReference type="Pfam" id="PF17656">
    <property type="entry name" value="ChapFlgA_N"/>
    <property type="match status" value="1"/>
</dbReference>
<proteinExistence type="inferred from homology"/>
<dbReference type="InterPro" id="IPR039246">
    <property type="entry name" value="Flagellar_FlgA"/>
</dbReference>
<keyword evidence="2 4" id="KW-0732">Signal</keyword>
<dbReference type="GO" id="GO:0042597">
    <property type="term" value="C:periplasmic space"/>
    <property type="evidence" value="ECO:0007669"/>
    <property type="project" value="UniProtKB-SubCell"/>
</dbReference>
<name>A0A918U6W6_9NEIS</name>
<evidence type="ECO:0000256" key="4">
    <source>
        <dbReference type="RuleBase" id="RU362063"/>
    </source>
</evidence>
<protein>
    <recommendedName>
        <fullName evidence="4">Flagella basal body P-ring formation protein FlgA</fullName>
    </recommendedName>
</protein>
<dbReference type="SMART" id="SM00858">
    <property type="entry name" value="SAF"/>
    <property type="match status" value="1"/>
</dbReference>
<dbReference type="AlphaFoldDB" id="A0A918U6W6"/>
<dbReference type="EMBL" id="BMYX01000001">
    <property type="protein sequence ID" value="GGY02171.1"/>
    <property type="molecule type" value="Genomic_DNA"/>
</dbReference>
<sequence length="228" mass="23887">MKLKIFTLMAALAAALIPAPLLAANQDLSRLEETARKFVAGELAQRKARWTIGRVDRRLAVPACDALFAGWAQGARQTGSTFVDVSCPSLGWSLRVPVSISETRVGVVANRALRAGETIGPDDVRLVDMPEGSATQTVLGDLSLAVGQTMTSGVPAGGWLRSFMVKAPVVVKMNQRVKVLAIGEGFMVSADGTAMANAAAGDSVPVRMGAGRVIRGTVREDGAVIVVF</sequence>
<dbReference type="RefSeq" id="WP_229804385.1">
    <property type="nucleotide sequence ID" value="NZ_BMYX01000001.1"/>
</dbReference>
<feature type="chain" id="PRO_5038167393" description="Flagella basal body P-ring formation protein FlgA" evidence="4">
    <location>
        <begin position="24"/>
        <end position="228"/>
    </location>
</feature>
<gene>
    <name evidence="6" type="ORF">GCM10011289_00290</name>
</gene>
<reference evidence="6" key="1">
    <citation type="journal article" date="2014" name="Int. J. Syst. Evol. Microbiol.">
        <title>Complete genome sequence of Corynebacterium casei LMG S-19264T (=DSM 44701T), isolated from a smear-ripened cheese.</title>
        <authorList>
            <consortium name="US DOE Joint Genome Institute (JGI-PGF)"/>
            <person name="Walter F."/>
            <person name="Albersmeier A."/>
            <person name="Kalinowski J."/>
            <person name="Ruckert C."/>
        </authorList>
    </citation>
    <scope>NUCLEOTIDE SEQUENCE</scope>
    <source>
        <strain evidence="6">KCTC 32182</strain>
    </source>
</reference>
<dbReference type="InterPro" id="IPR013974">
    <property type="entry name" value="SAF"/>
</dbReference>
<evidence type="ECO:0000259" key="5">
    <source>
        <dbReference type="SMART" id="SM00858"/>
    </source>
</evidence>
<dbReference type="Gene3D" id="2.30.30.760">
    <property type="match status" value="1"/>
</dbReference>
<dbReference type="InterPro" id="IPR041231">
    <property type="entry name" value="FlgA_N"/>
</dbReference>
<comment type="function">
    <text evidence="4">Involved in the assembly process of the P-ring formation. It may associate with FlgF on the rod constituting a structure essential for the P-ring assembly or may act as a modulator protein for the P-ring assembly.</text>
</comment>
<evidence type="ECO:0000313" key="6">
    <source>
        <dbReference type="EMBL" id="GGY02171.1"/>
    </source>
</evidence>
<comment type="caution">
    <text evidence="6">The sequence shown here is derived from an EMBL/GenBank/DDBJ whole genome shotgun (WGS) entry which is preliminary data.</text>
</comment>
<feature type="signal peptide" evidence="4">
    <location>
        <begin position="1"/>
        <end position="23"/>
    </location>
</feature>
<organism evidence="6 7">
    <name type="scientific">Paludibacterium paludis</name>
    <dbReference type="NCBI Taxonomy" id="1225769"/>
    <lineage>
        <taxon>Bacteria</taxon>
        <taxon>Pseudomonadati</taxon>
        <taxon>Pseudomonadota</taxon>
        <taxon>Betaproteobacteria</taxon>
        <taxon>Neisseriales</taxon>
        <taxon>Chromobacteriaceae</taxon>
        <taxon>Paludibacterium</taxon>
    </lineage>
</organism>
<evidence type="ECO:0000256" key="2">
    <source>
        <dbReference type="ARBA" id="ARBA00022729"/>
    </source>
</evidence>
<dbReference type="PANTHER" id="PTHR36307">
    <property type="entry name" value="FLAGELLA BASAL BODY P-RING FORMATION PROTEIN FLGA"/>
    <property type="match status" value="1"/>
</dbReference>
<dbReference type="PANTHER" id="PTHR36307:SF1">
    <property type="entry name" value="FLAGELLA BASAL BODY P-RING FORMATION PROTEIN FLGA"/>
    <property type="match status" value="1"/>
</dbReference>
<dbReference type="NCBIfam" id="TIGR03170">
    <property type="entry name" value="flgA_cterm"/>
    <property type="match status" value="1"/>
</dbReference>
<dbReference type="Pfam" id="PF13144">
    <property type="entry name" value="ChapFlgA"/>
    <property type="match status" value="1"/>
</dbReference>
<comment type="subcellular location">
    <subcellularLocation>
        <location evidence="1 4">Periplasm</location>
    </subcellularLocation>
</comment>
<dbReference type="GO" id="GO:0044780">
    <property type="term" value="P:bacterial-type flagellum assembly"/>
    <property type="evidence" value="ECO:0007669"/>
    <property type="project" value="InterPro"/>
</dbReference>
<feature type="domain" description="SAF" evidence="5">
    <location>
        <begin position="104"/>
        <end position="166"/>
    </location>
</feature>
<evidence type="ECO:0000256" key="3">
    <source>
        <dbReference type="ARBA" id="ARBA00022764"/>
    </source>
</evidence>
<keyword evidence="4" id="KW-1005">Bacterial flagellum biogenesis</keyword>
<evidence type="ECO:0000313" key="7">
    <source>
        <dbReference type="Proteomes" id="UP000645257"/>
    </source>
</evidence>
<keyword evidence="7" id="KW-1185">Reference proteome</keyword>
<evidence type="ECO:0000256" key="1">
    <source>
        <dbReference type="ARBA" id="ARBA00004418"/>
    </source>
</evidence>
<accession>A0A918U6W6</accession>
<keyword evidence="3 4" id="KW-0574">Periplasm</keyword>
<dbReference type="Proteomes" id="UP000645257">
    <property type="component" value="Unassembled WGS sequence"/>
</dbReference>